<comment type="caution">
    <text evidence="4">The sequence shown here is derived from an EMBL/GenBank/DDBJ whole genome shotgun (WGS) entry which is preliminary data.</text>
</comment>
<dbReference type="InterPro" id="IPR035999">
    <property type="entry name" value="Sec7_dom_sf"/>
</dbReference>
<reference evidence="4" key="1">
    <citation type="submission" date="2020-04" db="EMBL/GenBank/DDBJ databases">
        <authorList>
            <person name="Alioto T."/>
            <person name="Alioto T."/>
            <person name="Gomez Garrido J."/>
        </authorList>
    </citation>
    <scope>NUCLEOTIDE SEQUENCE</scope>
    <source>
        <strain evidence="4">A484AB</strain>
    </source>
</reference>
<comment type="subcellular location">
    <subcellularLocation>
        <location evidence="1">Cell membrane</location>
    </subcellularLocation>
</comment>
<dbReference type="InterPro" id="IPR023394">
    <property type="entry name" value="Sec7_C_sf"/>
</dbReference>
<dbReference type="InterPro" id="IPR011993">
    <property type="entry name" value="PH-like_dom_sf"/>
</dbReference>
<dbReference type="GO" id="GO:0005886">
    <property type="term" value="C:plasma membrane"/>
    <property type="evidence" value="ECO:0007669"/>
    <property type="project" value="UniProtKB-SubCell"/>
</dbReference>
<accession>A0A7D9IKK3</accession>
<dbReference type="Gene3D" id="2.30.29.30">
    <property type="entry name" value="Pleckstrin-homology domain (PH domain)/Phosphotyrosine-binding domain (PTB)"/>
    <property type="match status" value="1"/>
</dbReference>
<keyword evidence="3" id="KW-0472">Membrane</keyword>
<dbReference type="SUPFAM" id="SSF48425">
    <property type="entry name" value="Sec7 domain"/>
    <property type="match status" value="1"/>
</dbReference>
<dbReference type="InterPro" id="IPR000904">
    <property type="entry name" value="Sec7_dom"/>
</dbReference>
<dbReference type="PRINTS" id="PR00683">
    <property type="entry name" value="SPECTRINPH"/>
</dbReference>
<dbReference type="PROSITE" id="PS50003">
    <property type="entry name" value="PH_DOMAIN"/>
    <property type="match status" value="1"/>
</dbReference>
<organism evidence="4 5">
    <name type="scientific">Paramuricea clavata</name>
    <name type="common">Red gorgonian</name>
    <name type="synonym">Violescent sea-whip</name>
    <dbReference type="NCBI Taxonomy" id="317549"/>
    <lineage>
        <taxon>Eukaryota</taxon>
        <taxon>Metazoa</taxon>
        <taxon>Cnidaria</taxon>
        <taxon>Anthozoa</taxon>
        <taxon>Octocorallia</taxon>
        <taxon>Malacalcyonacea</taxon>
        <taxon>Plexauridae</taxon>
        <taxon>Paramuricea</taxon>
    </lineage>
</organism>
<dbReference type="Gene3D" id="1.10.1000.11">
    <property type="entry name" value="Arf Nucleotide-binding Site Opener,domain 2"/>
    <property type="match status" value="1"/>
</dbReference>
<dbReference type="GO" id="GO:0032012">
    <property type="term" value="P:regulation of ARF protein signal transduction"/>
    <property type="evidence" value="ECO:0007669"/>
    <property type="project" value="InterPro"/>
</dbReference>
<gene>
    <name evidence="4" type="ORF">PACLA_8A020581</name>
</gene>
<keyword evidence="5" id="KW-1185">Reference proteome</keyword>
<dbReference type="SUPFAM" id="SSF50729">
    <property type="entry name" value="PH domain-like"/>
    <property type="match status" value="1"/>
</dbReference>
<sequence>MLLNTDLHGEQTLGRRMKQTEFMRNLSGMCDEKDYPANLLKNLYTSIKSKPLEFHTDDIQSNHVNDSIKANGKEAKDSNGTGSVGSLALMGYQTADDDVIYKEGLLYRKLVEDTGGKKASAWKRSWQPFFATLRGMIMYLHKPDESRNFDDTRFSLGVHHAFASPAFDYKKKSFVFRFITADWKVLLFQARDKADMNGWVEGLNLVAASFSSPPLPAPVGSHKRFQKPVLPFSRTRLTLTQQLTSHETKAQEMADVLIDHLNKQPQGLDHRNREMFEWLEKRDFYDYEYKRYRSYTNILKSSKLQTQVRDKASKSPQSEAVIKRNGLLSENMRRYSSLNNLLDTEDGDQKGNPNYRESYFMAIYRG</sequence>
<evidence type="ECO:0000256" key="2">
    <source>
        <dbReference type="ARBA" id="ARBA00022475"/>
    </source>
</evidence>
<dbReference type="Pfam" id="PF15410">
    <property type="entry name" value="PH_9"/>
    <property type="match status" value="1"/>
</dbReference>
<evidence type="ECO:0000256" key="3">
    <source>
        <dbReference type="ARBA" id="ARBA00023136"/>
    </source>
</evidence>
<dbReference type="Pfam" id="PF01369">
    <property type="entry name" value="Sec7"/>
    <property type="match status" value="1"/>
</dbReference>
<dbReference type="AlphaFoldDB" id="A0A7D9IKK3"/>
<name>A0A7D9IKK3_PARCT</name>
<dbReference type="PANTHER" id="PTHR10663:SF376">
    <property type="entry name" value="PH AND SEC7 DOMAIN-CONTAINING PROTEIN"/>
    <property type="match status" value="1"/>
</dbReference>
<dbReference type="InterPro" id="IPR001849">
    <property type="entry name" value="PH_domain"/>
</dbReference>
<dbReference type="GO" id="GO:0005543">
    <property type="term" value="F:phospholipid binding"/>
    <property type="evidence" value="ECO:0007669"/>
    <property type="project" value="InterPro"/>
</dbReference>
<dbReference type="InterPro" id="IPR041681">
    <property type="entry name" value="PH_9"/>
</dbReference>
<dbReference type="InterPro" id="IPR001605">
    <property type="entry name" value="PH_dom-spectrin-type"/>
</dbReference>
<evidence type="ECO:0000313" key="4">
    <source>
        <dbReference type="EMBL" id="CAB4007757.1"/>
    </source>
</evidence>
<dbReference type="OrthoDB" id="2157641at2759"/>
<dbReference type="PANTHER" id="PTHR10663">
    <property type="entry name" value="GUANYL-NUCLEOTIDE EXCHANGE FACTOR"/>
    <property type="match status" value="1"/>
</dbReference>
<keyword evidence="2" id="KW-1003">Cell membrane</keyword>
<dbReference type="Proteomes" id="UP001152795">
    <property type="component" value="Unassembled WGS sequence"/>
</dbReference>
<dbReference type="SMART" id="SM00233">
    <property type="entry name" value="PH"/>
    <property type="match status" value="1"/>
</dbReference>
<dbReference type="GO" id="GO:0005085">
    <property type="term" value="F:guanyl-nucleotide exchange factor activity"/>
    <property type="evidence" value="ECO:0007669"/>
    <property type="project" value="InterPro"/>
</dbReference>
<evidence type="ECO:0000256" key="1">
    <source>
        <dbReference type="ARBA" id="ARBA00004236"/>
    </source>
</evidence>
<protein>
    <submittedName>
        <fullName evidence="4">PH and SEC7 domain-containing 1-like isoform X2</fullName>
    </submittedName>
</protein>
<evidence type="ECO:0000313" key="5">
    <source>
        <dbReference type="Proteomes" id="UP001152795"/>
    </source>
</evidence>
<proteinExistence type="predicted"/>
<dbReference type="EMBL" id="CACRXK020005901">
    <property type="protein sequence ID" value="CAB4007757.1"/>
    <property type="molecule type" value="Genomic_DNA"/>
</dbReference>